<proteinExistence type="predicted"/>
<sequence length="64" mass="7345">MRGSWNEVLHVSFFQATTEEGTHLLPQGFLLGINLKAVRFRLSDFEVLPTCRLWLVEAVRGDSR</sequence>
<comment type="caution">
    <text evidence="1">The sequence shown here is derived from an EMBL/GenBank/DDBJ whole genome shotgun (WGS) entry which is preliminary data.</text>
</comment>
<protein>
    <submittedName>
        <fullName evidence="1">Uncharacterized protein</fullName>
    </submittedName>
</protein>
<dbReference type="EMBL" id="AOIE01000133">
    <property type="protein sequence ID" value="ELY68293.1"/>
    <property type="molecule type" value="Genomic_DNA"/>
</dbReference>
<reference evidence="1 2" key="1">
    <citation type="journal article" date="2014" name="PLoS Genet.">
        <title>Phylogenetically driven sequencing of extremely halophilic archaea reveals strategies for static and dynamic osmo-response.</title>
        <authorList>
            <person name="Becker E.A."/>
            <person name="Seitzer P.M."/>
            <person name="Tritt A."/>
            <person name="Larsen D."/>
            <person name="Krusor M."/>
            <person name="Yao A.I."/>
            <person name="Wu D."/>
            <person name="Madern D."/>
            <person name="Eisen J.A."/>
            <person name="Darling A.E."/>
            <person name="Facciotti M.T."/>
        </authorList>
    </citation>
    <scope>NUCLEOTIDE SEQUENCE [LARGE SCALE GENOMIC DNA]</scope>
    <source>
        <strain evidence="1 2">DSM 15624</strain>
    </source>
</reference>
<evidence type="ECO:0000313" key="1">
    <source>
        <dbReference type="EMBL" id="ELY68293.1"/>
    </source>
</evidence>
<keyword evidence="2" id="KW-1185">Reference proteome</keyword>
<dbReference type="AlphaFoldDB" id="L9Y5V4"/>
<name>L9Y5V4_NATP1</name>
<organism evidence="1 2">
    <name type="scientific">Natrinema pellirubrum (strain DSM 15624 / CIP 106293 / JCM 10476 / NCIMB 786 / 157)</name>
    <dbReference type="NCBI Taxonomy" id="797303"/>
    <lineage>
        <taxon>Archaea</taxon>
        <taxon>Methanobacteriati</taxon>
        <taxon>Methanobacteriota</taxon>
        <taxon>Stenosarchaea group</taxon>
        <taxon>Halobacteria</taxon>
        <taxon>Halobacteriales</taxon>
        <taxon>Natrialbaceae</taxon>
        <taxon>Natrinema</taxon>
    </lineage>
</organism>
<gene>
    <name evidence="1" type="ORF">C488_21237</name>
</gene>
<evidence type="ECO:0000313" key="2">
    <source>
        <dbReference type="Proteomes" id="UP000011593"/>
    </source>
</evidence>
<dbReference type="Proteomes" id="UP000011593">
    <property type="component" value="Unassembled WGS sequence"/>
</dbReference>
<accession>L9Y5V4</accession>